<evidence type="ECO:0000256" key="4">
    <source>
        <dbReference type="ARBA" id="ARBA00023136"/>
    </source>
</evidence>
<reference evidence="8 9" key="1">
    <citation type="submission" date="2024-02" db="EMBL/GenBank/DDBJ databases">
        <title>De novo assembly and annotation of 12 fungi associated with fruit tree decline syndrome in Ontario, Canada.</title>
        <authorList>
            <person name="Sulman M."/>
            <person name="Ellouze W."/>
            <person name="Ilyukhin E."/>
        </authorList>
    </citation>
    <scope>NUCLEOTIDE SEQUENCE [LARGE SCALE GENOMIC DNA]</scope>
    <source>
        <strain evidence="8 9">M97-236</strain>
    </source>
</reference>
<evidence type="ECO:0000313" key="8">
    <source>
        <dbReference type="EMBL" id="KAL1597664.1"/>
    </source>
</evidence>
<feature type="compositionally biased region" description="Basic and acidic residues" evidence="5">
    <location>
        <begin position="546"/>
        <end position="556"/>
    </location>
</feature>
<comment type="subcellular location">
    <subcellularLocation>
        <location evidence="1">Membrane</location>
        <topology evidence="1">Single-pass membrane protein</topology>
    </subcellularLocation>
</comment>
<evidence type="ECO:0000313" key="9">
    <source>
        <dbReference type="Proteomes" id="UP001521222"/>
    </source>
</evidence>
<dbReference type="InterPro" id="IPR051694">
    <property type="entry name" value="Immunoregulatory_rcpt-like"/>
</dbReference>
<organism evidence="8 9">
    <name type="scientific">Nothophoma quercina</name>
    <dbReference type="NCBI Taxonomy" id="749835"/>
    <lineage>
        <taxon>Eukaryota</taxon>
        <taxon>Fungi</taxon>
        <taxon>Dikarya</taxon>
        <taxon>Ascomycota</taxon>
        <taxon>Pezizomycotina</taxon>
        <taxon>Dothideomycetes</taxon>
        <taxon>Pleosporomycetidae</taxon>
        <taxon>Pleosporales</taxon>
        <taxon>Pleosporineae</taxon>
        <taxon>Didymellaceae</taxon>
        <taxon>Nothophoma</taxon>
    </lineage>
</organism>
<feature type="region of interest" description="Disordered" evidence="5">
    <location>
        <begin position="453"/>
        <end position="556"/>
    </location>
</feature>
<dbReference type="Proteomes" id="UP001521222">
    <property type="component" value="Unassembled WGS sequence"/>
</dbReference>
<evidence type="ECO:0000256" key="3">
    <source>
        <dbReference type="ARBA" id="ARBA00022989"/>
    </source>
</evidence>
<comment type="caution">
    <text evidence="8">The sequence shown here is derived from an EMBL/GenBank/DDBJ whole genome shotgun (WGS) entry which is preliminary data.</text>
</comment>
<feature type="compositionally biased region" description="Pro residues" evidence="5">
    <location>
        <begin position="529"/>
        <end position="543"/>
    </location>
</feature>
<feature type="compositionally biased region" description="Pro residues" evidence="5">
    <location>
        <begin position="466"/>
        <end position="489"/>
    </location>
</feature>
<evidence type="ECO:0000256" key="5">
    <source>
        <dbReference type="SAM" id="MobiDB-lite"/>
    </source>
</evidence>
<name>A0ABR3QZS6_9PLEO</name>
<evidence type="ECO:0000256" key="2">
    <source>
        <dbReference type="ARBA" id="ARBA00022692"/>
    </source>
</evidence>
<feature type="transmembrane region" description="Helical" evidence="6">
    <location>
        <begin position="280"/>
        <end position="303"/>
    </location>
</feature>
<feature type="transmembrane region" description="Helical" evidence="6">
    <location>
        <begin position="315"/>
        <end position="333"/>
    </location>
</feature>
<keyword evidence="7" id="KW-0732">Signal</keyword>
<evidence type="ECO:0000256" key="1">
    <source>
        <dbReference type="ARBA" id="ARBA00004167"/>
    </source>
</evidence>
<evidence type="ECO:0000256" key="7">
    <source>
        <dbReference type="SAM" id="SignalP"/>
    </source>
</evidence>
<protein>
    <submittedName>
        <fullName evidence="8">Uncharacterized protein</fullName>
    </submittedName>
</protein>
<keyword evidence="3 6" id="KW-1133">Transmembrane helix</keyword>
<sequence length="556" mass="60264">MALKYAFAAFAIGAAGVSAQTSDNSNLYSVSDDYYNYGYTRRTTSYKTSMFWTATVRYMESVSYSPYTYAGETTSYDYTYTRTINPTVTPTVTATYTSSYKSSAYDVEVHEYYYPTGAVADSDLVSRTTYDYDATTTATTASTYTTTEYLMPVTMTAPTSCPTVFTVVSQATIEYIPSIVTPQLKPTSTEVSTTSGRSYVYEYATWYLTEGAAPFTSTDDYYYSYYIASCTPPPSQATSTRTSSTGGSGGGSSSSGSNDDDDWYNYRTCYFGGCTSLKTWIIIVATVLPGIFLLGFLESWFWYTRLMKGKSAMRCGTICWILLSLWVLCFTRMQDARSKEDQKLLQQKWKEMPAGQKFKNWSWGFRRRYPVPLLGQFSKQTVGIVPEGQPLHPAMAQAPPGQVFYYGPPPPGAPGWQQGPNGGAPGYPMPAQGYPQQGGYYAANVPKDGVVVGSATVPSTGTATPPQAPQPAYHPPTSPPPNTRLPPQPQQAAPTSAPAPPAPVSAPPANVSEAPASHAREAPAAEGPAPTPAAPSHPQPAQPAPAKKETNDDLYK</sequence>
<evidence type="ECO:0000256" key="6">
    <source>
        <dbReference type="SAM" id="Phobius"/>
    </source>
</evidence>
<dbReference type="EMBL" id="JAKIXB020000025">
    <property type="protein sequence ID" value="KAL1597664.1"/>
    <property type="molecule type" value="Genomic_DNA"/>
</dbReference>
<gene>
    <name evidence="8" type="ORF">SLS59_007362</name>
</gene>
<feature type="chain" id="PRO_5046145633" evidence="7">
    <location>
        <begin position="20"/>
        <end position="556"/>
    </location>
</feature>
<dbReference type="PANTHER" id="PTHR15549">
    <property type="entry name" value="PAIRED IMMUNOGLOBULIN-LIKE TYPE 2 RECEPTOR"/>
    <property type="match status" value="1"/>
</dbReference>
<feature type="compositionally biased region" description="Low complexity" evidence="5">
    <location>
        <begin position="507"/>
        <end position="517"/>
    </location>
</feature>
<keyword evidence="4 6" id="KW-0472">Membrane</keyword>
<keyword evidence="2 6" id="KW-0812">Transmembrane</keyword>
<proteinExistence type="predicted"/>
<feature type="signal peptide" evidence="7">
    <location>
        <begin position="1"/>
        <end position="19"/>
    </location>
</feature>
<feature type="compositionally biased region" description="Pro residues" evidence="5">
    <location>
        <begin position="497"/>
        <end position="506"/>
    </location>
</feature>
<accession>A0ABR3QZS6</accession>
<keyword evidence="9" id="KW-1185">Reference proteome</keyword>
<feature type="region of interest" description="Disordered" evidence="5">
    <location>
        <begin position="232"/>
        <end position="258"/>
    </location>
</feature>